<feature type="compositionally biased region" description="Polar residues" evidence="2">
    <location>
        <begin position="499"/>
        <end position="508"/>
    </location>
</feature>
<gene>
    <name evidence="4" type="ORF">LzC2_02620</name>
</gene>
<evidence type="ECO:0000256" key="1">
    <source>
        <dbReference type="SAM" id="Coils"/>
    </source>
</evidence>
<feature type="transmembrane region" description="Helical" evidence="3">
    <location>
        <begin position="12"/>
        <end position="32"/>
    </location>
</feature>
<accession>A0ABX1VAA0</accession>
<evidence type="ECO:0000313" key="4">
    <source>
        <dbReference type="EMBL" id="NNJ24212.1"/>
    </source>
</evidence>
<organism evidence="4 5">
    <name type="scientific">Alienimonas chondri</name>
    <dbReference type="NCBI Taxonomy" id="2681879"/>
    <lineage>
        <taxon>Bacteria</taxon>
        <taxon>Pseudomonadati</taxon>
        <taxon>Planctomycetota</taxon>
        <taxon>Planctomycetia</taxon>
        <taxon>Planctomycetales</taxon>
        <taxon>Planctomycetaceae</taxon>
        <taxon>Alienimonas</taxon>
    </lineage>
</organism>
<feature type="coiled-coil region" evidence="1">
    <location>
        <begin position="132"/>
        <end position="220"/>
    </location>
</feature>
<dbReference type="Proteomes" id="UP000609651">
    <property type="component" value="Unassembled WGS sequence"/>
</dbReference>
<name>A0ABX1VAA0_9PLAN</name>
<dbReference type="RefSeq" id="WP_171182915.1">
    <property type="nucleotide sequence ID" value="NZ_WTPX01000005.1"/>
</dbReference>
<keyword evidence="3" id="KW-0812">Transmembrane</keyword>
<feature type="region of interest" description="Disordered" evidence="2">
    <location>
        <begin position="452"/>
        <end position="508"/>
    </location>
</feature>
<comment type="caution">
    <text evidence="4">The sequence shown here is derived from an EMBL/GenBank/DDBJ whole genome shotgun (WGS) entry which is preliminary data.</text>
</comment>
<keyword evidence="3" id="KW-1133">Transmembrane helix</keyword>
<keyword evidence="3" id="KW-0472">Membrane</keyword>
<keyword evidence="1" id="KW-0175">Coiled coil</keyword>
<evidence type="ECO:0008006" key="6">
    <source>
        <dbReference type="Google" id="ProtNLM"/>
    </source>
</evidence>
<protein>
    <recommendedName>
        <fullName evidence="6">Chromosome partition protein Smc</fullName>
    </recommendedName>
</protein>
<evidence type="ECO:0000256" key="2">
    <source>
        <dbReference type="SAM" id="MobiDB-lite"/>
    </source>
</evidence>
<sequence length="508" mass="55576">MAVQGKSTGLTVGLIIAVVIALIATVAAFLFYRNYTQNETRYQTIQTEKDNVQRVNETLRAERDAIKTSLGITASDTGLQDEGAGTVLGEAKAKIAALNTGQGETNIVSVAENLSALLEQERIKTGSQALDIAELRRQINALESKYSQEAQQYNAARMNALADKNDVQTSADERVQAEQARRQEIEDQLAATKAELEETKEQMANQTDALNEQITEYRLTNTRLIRKLAEIETRSFTSPDGKIVNLQRSTDTVYLNIGSAQNLRPGVTFSVYDKDLVGPTGGDASALKGSIEVLSVDEQISEARITEVTTLEPLSVGDLIFSPAWSPGRKSTFAFVGMIDLDGDGNTAGERDRLRRILNDAGAEISVYVDDEGNWVDGDGDPDTNQPLDVNTEMLVLGTIPDPSEVSDPARKAAYTRMRLAREEIRSQAERNGIAVKTLKTFLDTMGVSTTRRRFVPGDDPDFNLRGDRNRQIDPDPGSGTSGLFSPNRGRLGSEIDPQPSTRFNPQR</sequence>
<dbReference type="EMBL" id="WTPX01000005">
    <property type="protein sequence ID" value="NNJ24212.1"/>
    <property type="molecule type" value="Genomic_DNA"/>
</dbReference>
<keyword evidence="5" id="KW-1185">Reference proteome</keyword>
<proteinExistence type="predicted"/>
<feature type="compositionally biased region" description="Basic and acidic residues" evidence="2">
    <location>
        <begin position="463"/>
        <end position="474"/>
    </location>
</feature>
<reference evidence="4 5" key="1">
    <citation type="journal article" date="2020" name="Syst. Appl. Microbiol.">
        <title>Alienimonas chondri sp. nov., a novel planctomycete isolated from the biofilm of the red alga Chondrus crispus.</title>
        <authorList>
            <person name="Vitorino I."/>
            <person name="Albuquerque L."/>
            <person name="Wiegand S."/>
            <person name="Kallscheuer N."/>
            <person name="da Costa M.S."/>
            <person name="Lobo-da-Cunha A."/>
            <person name="Jogler C."/>
            <person name="Lage O.M."/>
        </authorList>
    </citation>
    <scope>NUCLEOTIDE SEQUENCE [LARGE SCALE GENOMIC DNA]</scope>
    <source>
        <strain evidence="4 5">LzC2</strain>
    </source>
</reference>
<evidence type="ECO:0000313" key="5">
    <source>
        <dbReference type="Proteomes" id="UP000609651"/>
    </source>
</evidence>
<evidence type="ECO:0000256" key="3">
    <source>
        <dbReference type="SAM" id="Phobius"/>
    </source>
</evidence>